<name>A0A9P9BRB9_9PEZI</name>
<accession>A0A9P9BRB9</accession>
<dbReference type="GeneID" id="70183001"/>
<dbReference type="Proteomes" id="UP000756346">
    <property type="component" value="Unassembled WGS sequence"/>
</dbReference>
<proteinExistence type="predicted"/>
<evidence type="ECO:0000313" key="2">
    <source>
        <dbReference type="Proteomes" id="UP000756346"/>
    </source>
</evidence>
<sequence length="166" mass="18556">MGSDRLVVHHVTTIARARPTSWDSAKANELLFRVGFMGRRRDISISNAEGGGGQRDTGGDDDREFSFPSGRCGCLPPGRTHIWRRRRFGRCSLVIQKQSSMLGGSWVTLARNWMLWAVLLHQQWKLLAHEEQVVCERVTSGWGLNLLRFAEVIVALSGLGGQIKSI</sequence>
<dbReference type="EMBL" id="JAGTJQ010000004">
    <property type="protein sequence ID" value="KAH7032635.1"/>
    <property type="molecule type" value="Genomic_DNA"/>
</dbReference>
<protein>
    <submittedName>
        <fullName evidence="1">Uncharacterized protein</fullName>
    </submittedName>
</protein>
<gene>
    <name evidence="1" type="ORF">B0I36DRAFT_319760</name>
</gene>
<dbReference type="AlphaFoldDB" id="A0A9P9BRB9"/>
<reference evidence="1" key="1">
    <citation type="journal article" date="2021" name="Nat. Commun.">
        <title>Genetic determinants of endophytism in the Arabidopsis root mycobiome.</title>
        <authorList>
            <person name="Mesny F."/>
            <person name="Miyauchi S."/>
            <person name="Thiergart T."/>
            <person name="Pickel B."/>
            <person name="Atanasova L."/>
            <person name="Karlsson M."/>
            <person name="Huettel B."/>
            <person name="Barry K.W."/>
            <person name="Haridas S."/>
            <person name="Chen C."/>
            <person name="Bauer D."/>
            <person name="Andreopoulos W."/>
            <person name="Pangilinan J."/>
            <person name="LaButti K."/>
            <person name="Riley R."/>
            <person name="Lipzen A."/>
            <person name="Clum A."/>
            <person name="Drula E."/>
            <person name="Henrissat B."/>
            <person name="Kohler A."/>
            <person name="Grigoriev I.V."/>
            <person name="Martin F.M."/>
            <person name="Hacquard S."/>
        </authorList>
    </citation>
    <scope>NUCLEOTIDE SEQUENCE</scope>
    <source>
        <strain evidence="1">MPI-CAGE-CH-0230</strain>
    </source>
</reference>
<dbReference type="RefSeq" id="XP_046013467.1">
    <property type="nucleotide sequence ID" value="XM_046153455.1"/>
</dbReference>
<comment type="caution">
    <text evidence="1">The sequence shown here is derived from an EMBL/GenBank/DDBJ whole genome shotgun (WGS) entry which is preliminary data.</text>
</comment>
<organism evidence="1 2">
    <name type="scientific">Microdochium trichocladiopsis</name>
    <dbReference type="NCBI Taxonomy" id="1682393"/>
    <lineage>
        <taxon>Eukaryota</taxon>
        <taxon>Fungi</taxon>
        <taxon>Dikarya</taxon>
        <taxon>Ascomycota</taxon>
        <taxon>Pezizomycotina</taxon>
        <taxon>Sordariomycetes</taxon>
        <taxon>Xylariomycetidae</taxon>
        <taxon>Xylariales</taxon>
        <taxon>Microdochiaceae</taxon>
        <taxon>Microdochium</taxon>
    </lineage>
</organism>
<keyword evidence="2" id="KW-1185">Reference proteome</keyword>
<evidence type="ECO:0000313" key="1">
    <source>
        <dbReference type="EMBL" id="KAH7032635.1"/>
    </source>
</evidence>